<gene>
    <name evidence="1" type="ORF">DT076_11660</name>
</gene>
<comment type="caution">
    <text evidence="1">The sequence shown here is derived from an EMBL/GenBank/DDBJ whole genome shotgun (WGS) entry which is preliminary data.</text>
</comment>
<name>A0A367YUM3_9ACTN</name>
<dbReference type="Proteomes" id="UP000252770">
    <property type="component" value="Unassembled WGS sequence"/>
</dbReference>
<evidence type="ECO:0000313" key="2">
    <source>
        <dbReference type="Proteomes" id="UP000252770"/>
    </source>
</evidence>
<organism evidence="1 2">
    <name type="scientific">Desertihabitans brevis</name>
    <dbReference type="NCBI Taxonomy" id="2268447"/>
    <lineage>
        <taxon>Bacteria</taxon>
        <taxon>Bacillati</taxon>
        <taxon>Actinomycetota</taxon>
        <taxon>Actinomycetes</taxon>
        <taxon>Propionibacteriales</taxon>
        <taxon>Propionibacteriaceae</taxon>
        <taxon>Desertihabitans</taxon>
    </lineage>
</organism>
<proteinExistence type="predicted"/>
<keyword evidence="2" id="KW-1185">Reference proteome</keyword>
<dbReference type="AlphaFoldDB" id="A0A367YUM3"/>
<protein>
    <submittedName>
        <fullName evidence="1">Uncharacterized protein</fullName>
    </submittedName>
</protein>
<dbReference type="EMBL" id="QOUI01000006">
    <property type="protein sequence ID" value="RCK69564.1"/>
    <property type="molecule type" value="Genomic_DNA"/>
</dbReference>
<sequence length="84" mass="9456">MTTRHLTEFASSRRGVEAWIEPPTAVTGASLLLVAADGEWTRRSIPSASWGHKFAEHLQMPGYDAGVVSYPQRMRDWNSRQKRG</sequence>
<reference evidence="1 2" key="1">
    <citation type="submission" date="2018-07" db="EMBL/GenBank/DDBJ databases">
        <title>Desertimonas flava gen. nov. sp. nov.</title>
        <authorList>
            <person name="Liu S."/>
        </authorList>
    </citation>
    <scope>NUCLEOTIDE SEQUENCE [LARGE SCALE GENOMIC DNA]</scope>
    <source>
        <strain evidence="1 2">16Sb5-5</strain>
    </source>
</reference>
<accession>A0A367YUM3</accession>
<evidence type="ECO:0000313" key="1">
    <source>
        <dbReference type="EMBL" id="RCK69564.1"/>
    </source>
</evidence>